<dbReference type="RefSeq" id="WP_045804949.1">
    <property type="nucleotide sequence ID" value="NZ_LANU01000002.1"/>
</dbReference>
<dbReference type="InterPro" id="IPR037121">
    <property type="entry name" value="Ribosomal_bL25_C"/>
</dbReference>
<dbReference type="SUPFAM" id="SSF50715">
    <property type="entry name" value="Ribosomal protein L25-like"/>
    <property type="match status" value="1"/>
</dbReference>
<feature type="region of interest" description="Disordered" evidence="6">
    <location>
        <begin position="187"/>
        <end position="210"/>
    </location>
</feature>
<evidence type="ECO:0000256" key="6">
    <source>
        <dbReference type="SAM" id="MobiDB-lite"/>
    </source>
</evidence>
<proteinExistence type="inferred from homology"/>
<reference evidence="9 10" key="1">
    <citation type="submission" date="2015-02" db="EMBL/GenBank/DDBJ databases">
        <title>Genome Sequencing of Rickettsiales.</title>
        <authorList>
            <person name="Daugherty S.C."/>
            <person name="Su Q."/>
            <person name="Abolude K."/>
            <person name="Beier-Sexton M."/>
            <person name="Carlyon J.A."/>
            <person name="Carter R."/>
            <person name="Day N.P."/>
            <person name="Dumler S.J."/>
            <person name="Dyachenko V."/>
            <person name="Godinez A."/>
            <person name="Kurtti T.J."/>
            <person name="Lichay M."/>
            <person name="Mullins K.E."/>
            <person name="Ott S."/>
            <person name="Pappas-Brown V."/>
            <person name="Paris D.H."/>
            <person name="Patel P."/>
            <person name="Richards A.L."/>
            <person name="Sadzewicz L."/>
            <person name="Sears K."/>
            <person name="Seidman D."/>
            <person name="Sengamalay N."/>
            <person name="Stenos J."/>
            <person name="Tallon L.J."/>
            <person name="Vincent G."/>
            <person name="Fraser C.M."/>
            <person name="Munderloh U."/>
            <person name="Dunning-Hotopp J.C."/>
        </authorList>
    </citation>
    <scope>NUCLEOTIDE SEQUENCE [LARGE SCALE GENOMIC DNA]</scope>
    <source>
        <strain evidence="9 10">EmCRT</strain>
    </source>
</reference>
<dbReference type="PANTHER" id="PTHR33284">
    <property type="entry name" value="RIBOSOMAL PROTEIN L25/GLN-TRNA SYNTHETASE, ANTI-CODON-BINDING DOMAIN-CONTAINING PROTEIN"/>
    <property type="match status" value="1"/>
</dbReference>
<evidence type="ECO:0000313" key="10">
    <source>
        <dbReference type="Proteomes" id="UP000033546"/>
    </source>
</evidence>
<protein>
    <recommendedName>
        <fullName evidence="5">Large ribosomal subunit protein bL25</fullName>
    </recommendedName>
    <alternativeName>
        <fullName evidence="5">General stress protein CTC</fullName>
    </alternativeName>
</protein>
<feature type="domain" description="Large ribosomal subunit protein bL25 L25" evidence="7">
    <location>
        <begin position="9"/>
        <end position="96"/>
    </location>
</feature>
<comment type="caution">
    <text evidence="9">The sequence shown here is derived from an EMBL/GenBank/DDBJ whole genome shotgun (WGS) entry which is preliminary data.</text>
</comment>
<comment type="subunit">
    <text evidence="5">Part of the 50S ribosomal subunit; part of the 5S rRNA/L5/L18/L25 subcomplex. Contacts the 5S rRNA. Binds to the 5S rRNA independently of L5 and L18.</text>
</comment>
<name>A0A0F3NFN3_9RICK</name>
<dbReference type="GO" id="GO:0008097">
    <property type="term" value="F:5S rRNA binding"/>
    <property type="evidence" value="ECO:0007669"/>
    <property type="project" value="InterPro"/>
</dbReference>
<accession>A0A0F3NFN3</accession>
<keyword evidence="2 5" id="KW-0694">RNA-binding</keyword>
<dbReference type="PANTHER" id="PTHR33284:SF1">
    <property type="entry name" value="RIBOSOMAL PROTEIN L25_GLN-TRNA SYNTHETASE, ANTI-CODON-BINDING DOMAIN-CONTAINING PROTEIN"/>
    <property type="match status" value="1"/>
</dbReference>
<dbReference type="AlphaFoldDB" id="A0A0F3NFN3"/>
<dbReference type="InterPro" id="IPR001021">
    <property type="entry name" value="Ribosomal_bL25_long"/>
</dbReference>
<dbReference type="InterPro" id="IPR011035">
    <property type="entry name" value="Ribosomal_bL25/Gln-tRNA_synth"/>
</dbReference>
<dbReference type="PATRIC" id="fig|1359167.3.peg.635"/>
<dbReference type="InterPro" id="IPR029751">
    <property type="entry name" value="Ribosomal_L25_dom"/>
</dbReference>
<feature type="domain" description="Large ribosomal subunit protein bL25 beta" evidence="8">
    <location>
        <begin position="104"/>
        <end position="188"/>
    </location>
</feature>
<organism evidence="9 10">
    <name type="scientific">Ehrlichia cf. muris str. EmCRT</name>
    <dbReference type="NCBI Taxonomy" id="1359167"/>
    <lineage>
        <taxon>Bacteria</taxon>
        <taxon>Pseudomonadati</taxon>
        <taxon>Pseudomonadota</taxon>
        <taxon>Alphaproteobacteria</taxon>
        <taxon>Rickettsiales</taxon>
        <taxon>Anaplasmataceae</taxon>
        <taxon>Ehrlichia</taxon>
    </lineage>
</organism>
<evidence type="ECO:0000259" key="8">
    <source>
        <dbReference type="Pfam" id="PF14693"/>
    </source>
</evidence>
<dbReference type="CDD" id="cd00495">
    <property type="entry name" value="Ribosomal_L25_TL5_CTC"/>
    <property type="match status" value="1"/>
</dbReference>
<dbReference type="Pfam" id="PF01386">
    <property type="entry name" value="Ribosomal_L25p"/>
    <property type="match status" value="1"/>
</dbReference>
<keyword evidence="4 5" id="KW-0687">Ribonucleoprotein</keyword>
<evidence type="ECO:0000256" key="4">
    <source>
        <dbReference type="ARBA" id="ARBA00023274"/>
    </source>
</evidence>
<evidence type="ECO:0000256" key="5">
    <source>
        <dbReference type="HAMAP-Rule" id="MF_01334"/>
    </source>
</evidence>
<dbReference type="Proteomes" id="UP000033546">
    <property type="component" value="Unassembled WGS sequence"/>
</dbReference>
<keyword evidence="1 5" id="KW-0699">rRNA-binding</keyword>
<feature type="compositionally biased region" description="Polar residues" evidence="6">
    <location>
        <begin position="198"/>
        <end position="210"/>
    </location>
</feature>
<gene>
    <name evidence="5" type="primary">rplY</name>
    <name evidence="5" type="synonym">ctc</name>
    <name evidence="9" type="ORF">EMUCRT_0658</name>
</gene>
<dbReference type="NCBIfam" id="TIGR00731">
    <property type="entry name" value="bL25_bact_ctc"/>
    <property type="match status" value="1"/>
</dbReference>
<evidence type="ECO:0000313" key="9">
    <source>
        <dbReference type="EMBL" id="KJV65704.1"/>
    </source>
</evidence>
<dbReference type="HAMAP" id="MF_01334">
    <property type="entry name" value="Ribosomal_bL25_CTC"/>
    <property type="match status" value="1"/>
</dbReference>
<dbReference type="Gene3D" id="2.40.240.10">
    <property type="entry name" value="Ribosomal Protein L25, Chain P"/>
    <property type="match status" value="1"/>
</dbReference>
<dbReference type="GO" id="GO:0003735">
    <property type="term" value="F:structural constituent of ribosome"/>
    <property type="evidence" value="ECO:0007669"/>
    <property type="project" value="InterPro"/>
</dbReference>
<evidence type="ECO:0000256" key="3">
    <source>
        <dbReference type="ARBA" id="ARBA00022980"/>
    </source>
</evidence>
<comment type="function">
    <text evidence="5">This is one of the proteins that binds to the 5S RNA in the ribosome where it forms part of the central protuberance.</text>
</comment>
<sequence>MTDQGIVKIDASLRENVGTGPSRALRLSGEIPAVIYGKGRESLSISLSGREFLSKYRSAALSTHLIELEIDNKKEYVLMRDVQKHPVTDRIQHVDFQFIDYSTEIKIEVPLIFTNEQKCVGIKRGGVLNILHRTLSIKCSPNAILQNIEIDLSDLTAGHSIHVSDLNLPPEVNVVMKEHNPAIVTISSTSMEKEGESNQESTPTAPSSEH</sequence>
<evidence type="ECO:0000259" key="7">
    <source>
        <dbReference type="Pfam" id="PF01386"/>
    </source>
</evidence>
<dbReference type="Gene3D" id="2.170.120.20">
    <property type="entry name" value="Ribosomal protein L25, beta domain"/>
    <property type="match status" value="1"/>
</dbReference>
<keyword evidence="3 5" id="KW-0689">Ribosomal protein</keyword>
<evidence type="ECO:0000256" key="2">
    <source>
        <dbReference type="ARBA" id="ARBA00022884"/>
    </source>
</evidence>
<dbReference type="InterPro" id="IPR020057">
    <property type="entry name" value="Ribosomal_bL25_b-dom"/>
</dbReference>
<dbReference type="GO" id="GO:0022625">
    <property type="term" value="C:cytosolic large ribosomal subunit"/>
    <property type="evidence" value="ECO:0007669"/>
    <property type="project" value="TreeGrafter"/>
</dbReference>
<dbReference type="NCBIfam" id="NF004612">
    <property type="entry name" value="PRK05943.1"/>
    <property type="match status" value="1"/>
</dbReference>
<dbReference type="InterPro" id="IPR020930">
    <property type="entry name" value="Ribosomal_uL5_bac-type"/>
</dbReference>
<dbReference type="InterPro" id="IPR020056">
    <property type="entry name" value="Rbsml_bL25/Gln-tRNA_synth_N"/>
</dbReference>
<dbReference type="EMBL" id="LANU01000002">
    <property type="protein sequence ID" value="KJV65704.1"/>
    <property type="molecule type" value="Genomic_DNA"/>
</dbReference>
<comment type="similarity">
    <text evidence="5">Belongs to the bacterial ribosomal protein bL25 family. CTC subfamily.</text>
</comment>
<dbReference type="NCBIfam" id="NF004128">
    <property type="entry name" value="PRK05618.1-2"/>
    <property type="match status" value="1"/>
</dbReference>
<dbReference type="GO" id="GO:0006412">
    <property type="term" value="P:translation"/>
    <property type="evidence" value="ECO:0007669"/>
    <property type="project" value="UniProtKB-UniRule"/>
</dbReference>
<evidence type="ECO:0000256" key="1">
    <source>
        <dbReference type="ARBA" id="ARBA00022730"/>
    </source>
</evidence>
<dbReference type="Pfam" id="PF14693">
    <property type="entry name" value="Ribosomal_TL5_C"/>
    <property type="match status" value="1"/>
</dbReference>